<evidence type="ECO:0000313" key="2">
    <source>
        <dbReference type="Proteomes" id="UP001239111"/>
    </source>
</evidence>
<sequence>MNVQALQLFLSGNLVPGAATPVDLLKIAKAFSHKQRNRPLVGKGSASKSHFKLVLDAECCLDRLYGGYFSDWACGGQWNRMIHFLALLNQATEGVGLELVVFFNGSLENARRVEWIQNQLETRSKINNVLKHVATKGTPPPKIWWVPPAALRTSLKMAFRHLNTVVINSTDDHHQEVISYCRENGFHGLIADDAEYAVFNPPRHFSSQQLKLTYKGTLETKEYSIQEVLKALDLPADRLCILAALLGNHILSNQDLADFYKKINLNTSRVNIDQTVRTIANFVKDLPSSELDEVAQKIFDSLSDPKCSRFKQSVEYFINGTKDGFIQNKTSQPATVKDPPQNDQNGASQSNAPSTTGDESNNLITSGFASETAESEQESLNAYKEATANAATSPQLVIEPSNFQTQGDSDIVHADEEQTAPVVNGTENPISISSSGSNSSTTSPSRAQTDSPKSVEKLTVPESVPEVLQTALERHKKGLMSPYIHQILTTGEIKLPVLMEDENHKEFPSIHIIYRPVRQTIYAILFNLHHRLYLATKSKEKGEIENIEVPDIIVKEWIWSKTNPYTTPEPVKAEQISWGVPTIQRLWFGTGLDDKRRRLRAFLTCMKSDTQGMLSIGCVPQHLLVLACVLRYIMTFSDKIKILRRQELDAFIVQALSPELMNAQYLQDLQLSLVTTRGVQLASLFMAGVEVVLLANDACGAPIPWLMCCPWLYFDGKLFHHVLARAAIAKNLLELCNGHIDRVVKVERMRKVILEGVNPVFARSPLPVPAGIARSVNAGMFPTAVMPLPGGLAPAPDPQRRGNVVGGIAGPSPLYYAATAAGALGPLGGAEMSGPGIARGGLMRRAVPARGGQLEIAGVVVGQWGPNYGRLGPQHQGGGGCGGGQVGGGSAPHRSRLPPQVTSVGGVKFSTSRNFGNPVGNRTTYSAARGNSRTSPSGINRGKKMQMKAGMKKKNVYKKPRESERRNNPGRSVIDNVNSGLSNTFANLTLTKETLCMPGQYNGSLQNGQGDGVMNHLAKRH</sequence>
<keyword evidence="2" id="KW-1185">Reference proteome</keyword>
<comment type="caution">
    <text evidence="1">The sequence shown here is derived from an EMBL/GenBank/DDBJ whole genome shotgun (WGS) entry which is preliminary data.</text>
</comment>
<organism evidence="1 2">
    <name type="scientific">Eretmocerus hayati</name>
    <dbReference type="NCBI Taxonomy" id="131215"/>
    <lineage>
        <taxon>Eukaryota</taxon>
        <taxon>Metazoa</taxon>
        <taxon>Ecdysozoa</taxon>
        <taxon>Arthropoda</taxon>
        <taxon>Hexapoda</taxon>
        <taxon>Insecta</taxon>
        <taxon>Pterygota</taxon>
        <taxon>Neoptera</taxon>
        <taxon>Endopterygota</taxon>
        <taxon>Hymenoptera</taxon>
        <taxon>Apocrita</taxon>
        <taxon>Proctotrupomorpha</taxon>
        <taxon>Chalcidoidea</taxon>
        <taxon>Aphelinidae</taxon>
        <taxon>Aphelininae</taxon>
        <taxon>Eretmocerus</taxon>
    </lineage>
</organism>
<name>A0ACC2N6Q3_9HYME</name>
<dbReference type="EMBL" id="CM056744">
    <property type="protein sequence ID" value="KAJ8666833.1"/>
    <property type="molecule type" value="Genomic_DNA"/>
</dbReference>
<dbReference type="Proteomes" id="UP001239111">
    <property type="component" value="Chromosome 4"/>
</dbReference>
<gene>
    <name evidence="1" type="ORF">QAD02_008495</name>
</gene>
<protein>
    <submittedName>
        <fullName evidence="1">Uncharacterized protein</fullName>
    </submittedName>
</protein>
<evidence type="ECO:0000313" key="1">
    <source>
        <dbReference type="EMBL" id="KAJ8666833.1"/>
    </source>
</evidence>
<proteinExistence type="predicted"/>
<accession>A0ACC2N6Q3</accession>
<reference evidence="1" key="1">
    <citation type="submission" date="2023-04" db="EMBL/GenBank/DDBJ databases">
        <title>A chromosome-level genome assembly of the parasitoid wasp Eretmocerus hayati.</title>
        <authorList>
            <person name="Zhong Y."/>
            <person name="Liu S."/>
            <person name="Liu Y."/>
        </authorList>
    </citation>
    <scope>NUCLEOTIDE SEQUENCE</scope>
    <source>
        <strain evidence="1">ZJU_SS_LIU_2023</strain>
    </source>
</reference>